<feature type="transmembrane region" description="Helical" evidence="1">
    <location>
        <begin position="141"/>
        <end position="163"/>
    </location>
</feature>
<dbReference type="EMBL" id="JBHRTD010000001">
    <property type="protein sequence ID" value="MFC3136697.1"/>
    <property type="molecule type" value="Genomic_DNA"/>
</dbReference>
<proteinExistence type="predicted"/>
<sequence>MNPVLTIAGKEIRDSLRNRWLLMISLILLVLSLCVSFGGSAISGSLDMPSVGSLLSGLVTLSVFLLPLAAILLSYDAFVGEEEAGTLLLMLTYPVTKLEMLLGKFLGHISLLAMACLLGFGPTIALLLVATKLPASEVLQAFGHFIASGLLLAMVFILLGYLISLSVREKARALGALLFIWFLVVLIYDLALLATVVALADVLSRQTLNLMILANPADIFRALNLLTVDLGPQAGQSALAALSQTGLGLGSLYALMLCWVLALLAICQLRFVRKTL</sequence>
<gene>
    <name evidence="2" type="ORF">ACFOE0_00635</name>
</gene>
<evidence type="ECO:0000313" key="2">
    <source>
        <dbReference type="EMBL" id="MFC3136697.1"/>
    </source>
</evidence>
<feature type="transmembrane region" description="Helical" evidence="1">
    <location>
        <begin position="20"/>
        <end position="42"/>
    </location>
</feature>
<evidence type="ECO:0000256" key="1">
    <source>
        <dbReference type="SAM" id="Phobius"/>
    </source>
</evidence>
<feature type="transmembrane region" description="Helical" evidence="1">
    <location>
        <begin position="252"/>
        <end position="272"/>
    </location>
</feature>
<dbReference type="Proteomes" id="UP001595621">
    <property type="component" value="Unassembled WGS sequence"/>
</dbReference>
<keyword evidence="1" id="KW-0812">Transmembrane</keyword>
<keyword evidence="3" id="KW-1185">Reference proteome</keyword>
<dbReference type="PANTHER" id="PTHR43471">
    <property type="entry name" value="ABC TRANSPORTER PERMEASE"/>
    <property type="match status" value="1"/>
</dbReference>
<feature type="transmembrane region" description="Helical" evidence="1">
    <location>
        <begin position="54"/>
        <end position="75"/>
    </location>
</feature>
<accession>A0ABV7G5A9</accession>
<keyword evidence="1" id="KW-1133">Transmembrane helix</keyword>
<dbReference type="PANTHER" id="PTHR43471:SF1">
    <property type="entry name" value="ABC TRANSPORTER PERMEASE PROTEIN NOSY-RELATED"/>
    <property type="match status" value="1"/>
</dbReference>
<dbReference type="Pfam" id="PF12679">
    <property type="entry name" value="ABC2_membrane_2"/>
    <property type="match status" value="1"/>
</dbReference>
<keyword evidence="1" id="KW-0472">Membrane</keyword>
<comment type="caution">
    <text evidence="2">The sequence shown here is derived from an EMBL/GenBank/DDBJ whole genome shotgun (WGS) entry which is preliminary data.</text>
</comment>
<name>A0ABV7G5A9_9GAMM</name>
<organism evidence="2 3">
    <name type="scientific">Shewanella submarina</name>
    <dbReference type="NCBI Taxonomy" id="2016376"/>
    <lineage>
        <taxon>Bacteria</taxon>
        <taxon>Pseudomonadati</taxon>
        <taxon>Pseudomonadota</taxon>
        <taxon>Gammaproteobacteria</taxon>
        <taxon>Alteromonadales</taxon>
        <taxon>Shewanellaceae</taxon>
        <taxon>Shewanella</taxon>
    </lineage>
</organism>
<evidence type="ECO:0000313" key="3">
    <source>
        <dbReference type="Proteomes" id="UP001595621"/>
    </source>
</evidence>
<feature type="transmembrane region" description="Helical" evidence="1">
    <location>
        <begin position="175"/>
        <end position="200"/>
    </location>
</feature>
<feature type="transmembrane region" description="Helical" evidence="1">
    <location>
        <begin position="105"/>
        <end position="129"/>
    </location>
</feature>
<protein>
    <submittedName>
        <fullName evidence="2">ABC transporter permease</fullName>
    </submittedName>
</protein>
<reference evidence="3" key="1">
    <citation type="journal article" date="2019" name="Int. J. Syst. Evol. Microbiol.">
        <title>The Global Catalogue of Microorganisms (GCM) 10K type strain sequencing project: providing services to taxonomists for standard genome sequencing and annotation.</title>
        <authorList>
            <consortium name="The Broad Institute Genomics Platform"/>
            <consortium name="The Broad Institute Genome Sequencing Center for Infectious Disease"/>
            <person name="Wu L."/>
            <person name="Ma J."/>
        </authorList>
    </citation>
    <scope>NUCLEOTIDE SEQUENCE [LARGE SCALE GENOMIC DNA]</scope>
    <source>
        <strain evidence="3">KCTC 52277</strain>
    </source>
</reference>
<dbReference type="RefSeq" id="WP_248936493.1">
    <property type="nucleotide sequence ID" value="NZ_JAKILF010000005.1"/>
</dbReference>